<name>A0A7U6LYR1_PSEPU</name>
<dbReference type="EMBL" id="AP022324">
    <property type="protein sequence ID" value="BBU42773.1"/>
    <property type="molecule type" value="Genomic_DNA"/>
</dbReference>
<protein>
    <submittedName>
        <fullName evidence="1">Uncharacterized protein</fullName>
    </submittedName>
</protein>
<proteinExistence type="predicted"/>
<dbReference type="Proteomes" id="UP000464661">
    <property type="component" value="Chromosome"/>
</dbReference>
<organism evidence="1 2">
    <name type="scientific">Pseudomonas putida</name>
    <name type="common">Arthrobacter siderocapsulatus</name>
    <dbReference type="NCBI Taxonomy" id="303"/>
    <lineage>
        <taxon>Bacteria</taxon>
        <taxon>Pseudomonadati</taxon>
        <taxon>Pseudomonadota</taxon>
        <taxon>Gammaproteobacteria</taxon>
        <taxon>Pseudomonadales</taxon>
        <taxon>Pseudomonadaceae</taxon>
        <taxon>Pseudomonas</taxon>
    </lineage>
</organism>
<gene>
    <name evidence="1" type="ORF">PPTS312_06880</name>
</gene>
<sequence>MGNSAALRVKADIAGAALRLFRDTRPLLQAIAYPCRSGLVPRNGGEAAASYTSVSQAINCLTNPCANGDKP</sequence>
<evidence type="ECO:0000313" key="2">
    <source>
        <dbReference type="Proteomes" id="UP000464661"/>
    </source>
</evidence>
<accession>A0A7U6LYR1</accession>
<evidence type="ECO:0000313" key="1">
    <source>
        <dbReference type="EMBL" id="BBU42773.1"/>
    </source>
</evidence>
<reference evidence="1 2" key="1">
    <citation type="submission" date="2020-01" db="EMBL/GenBank/DDBJ databases">
        <title>Complete Genome Sequence of Pseudomonas putida Strain TS312, Harboring the HdtS type N-acyl-homoserine Lactone Synthase, Isolated from a Paper Mill.</title>
        <authorList>
            <person name="Hosoe A."/>
            <person name="Suenaga T."/>
            <person name="Sugi T."/>
            <person name="Izumi T."/>
            <person name="Nagai N."/>
            <person name="Terada A."/>
        </authorList>
    </citation>
    <scope>NUCLEOTIDE SEQUENCE [LARGE SCALE GENOMIC DNA]</scope>
    <source>
        <strain evidence="1 2">TS312</strain>
    </source>
</reference>
<dbReference type="AlphaFoldDB" id="A0A7U6LYR1"/>